<dbReference type="InterPro" id="IPR021109">
    <property type="entry name" value="Peptidase_aspartic_dom_sf"/>
</dbReference>
<keyword evidence="4" id="KW-0378">Hydrolase</keyword>
<dbReference type="Proteomes" id="UP000574390">
    <property type="component" value="Unassembled WGS sequence"/>
</dbReference>
<dbReference type="SUPFAM" id="SSF56672">
    <property type="entry name" value="DNA/RNA polymerases"/>
    <property type="match status" value="1"/>
</dbReference>
<evidence type="ECO:0000313" key="8">
    <source>
        <dbReference type="EMBL" id="KAF4747134.1"/>
    </source>
</evidence>
<keyword evidence="5" id="KW-0479">Metal-binding</keyword>
<dbReference type="InterPro" id="IPR001878">
    <property type="entry name" value="Znf_CCHC"/>
</dbReference>
<sequence>FYWLHLHTDERLWMQIKKARGRLLENRLSRDSYRVAVSFVWNSLDRRFGRSRELEQLQHEYLQMAQRPSEQTLAYLGRVGDFKSRCETAGIVQKDEYWITLARAGLRDALTKRLSYITVPNPLSSNAVEDSAALTEWEEWVISMEQFAGMPVTGSTEVCAAGARSTSEGQSRSQFRGKCFACQKPGHKRADCPWRKKGAASTTQPPTPPKGAAAGDETQSGSGIAEGQEARCSPGGHQSAEGPRSGEQSDGGKMTVKTSTFAVEAVACLSADLGAAGQGGGSSTSLALGEEDSMPSLSVKFGEITCEALLDTGSRVSLIDLPLARKLTQDGLAVGVDNGVQIKVRYADNREELVIGEVVVAAEINGAQAYLPCLIVRSLGRMIVGRRGLSLLGAELTFAQSPQAERDHLRKVFHEGKGISLPTVPEITPVPDTDPDCASISIECCHTNGELYVQDDPEAESAGSRNKFEERRCRDVLERRVEAVLKAAEGHHAKAARTVAAEGRKGLSRADPEAEKEILSELLDGVVGIGGLKVADGYELKLVEAPDSGDWDDELQQYRFVASWKLKPAETPTGRTWNSSRLIEQLSPAERAEFREHCDFYLEKKWWEVCDGQDLPGGEPGAGIIFPVRQDSSKTTTIRPVVDLRSTNAQSPRVSAEQLGTRDAVMRLRGALRRHSVVRQFDLSKAFYCISVECSGADGLQTSIKLRIGKTALECRRLAFGLACGPLILTSSQRILLLAALSAFRILHPGVAEEDIPACIMVMDDFLLVGEEEYVEALESLLLTVWRLTNFCCPPEKRSTWGDGGPEDAVRWLGARWLWDGSTSKLSLLRPAADKGESDATGSRGASKRSIFRQAGRFIAVSLGVGEALSRAHCDVARALVGTAPTWDSPLGEKEALEAKKHLVMAKLYWSECSTVEDTALALYSEVKTVRVECDAAGSGFGWVWKTPEGAILAAEGKVQSKSMCINAWHSNRRELHALAVALQRLDEALHCFPKLERIQLYTDNRVALRNVDRWNPPPCKSVERKAILRLRGIVCDCIHDFETRSPPIRVETAHIRGLDNRIADLLSRAPLLTKYSPYAPSVIPPNPKASQVAVTVGCGAVDSHCWLFGGSAGCLALPSFRDWLLSRRVFRAWAGQGGDDGEVADRACLFREWMLLCQHADPACSGIIERACGGRFVEVPGLQYGYEVDPTGLVFRLRPPGSADEDGLCGPKRQLLVPKSLLPEFAVVFHEQCGHGGVTSTCSSMFQSMYACGVRAAAKKAVRGCLDCALTRDFCQRAQVRMGAVKMPSRVFQVVGVDLFGPLRRPQDRRQKQSQQPSSLGELDPEKAHILTVTDRLSGHTFFRVISNARSSTISMELELIFWEIGAFPSELW</sequence>
<dbReference type="SUPFAM" id="SSF53098">
    <property type="entry name" value="Ribonuclease H-like"/>
    <property type="match status" value="1"/>
</dbReference>
<dbReference type="GO" id="GO:0004519">
    <property type="term" value="F:endonuclease activity"/>
    <property type="evidence" value="ECO:0007669"/>
    <property type="project" value="UniProtKB-KW"/>
</dbReference>
<dbReference type="SUPFAM" id="SSF57756">
    <property type="entry name" value="Retrovirus zinc finger-like domains"/>
    <property type="match status" value="1"/>
</dbReference>
<protein>
    <recommendedName>
        <fullName evidence="7">CCHC-type domain-containing protein</fullName>
    </recommendedName>
</protein>
<keyword evidence="5" id="KW-0863">Zinc-finger</keyword>
<dbReference type="GO" id="GO:0016779">
    <property type="term" value="F:nucleotidyltransferase activity"/>
    <property type="evidence" value="ECO:0007669"/>
    <property type="project" value="UniProtKB-KW"/>
</dbReference>
<accession>A0A7J6TP63</accession>
<dbReference type="GO" id="GO:0003676">
    <property type="term" value="F:nucleic acid binding"/>
    <property type="evidence" value="ECO:0007669"/>
    <property type="project" value="InterPro"/>
</dbReference>
<feature type="region of interest" description="Disordered" evidence="6">
    <location>
        <begin position="184"/>
        <end position="253"/>
    </location>
</feature>
<dbReference type="PROSITE" id="PS50158">
    <property type="entry name" value="ZF_CCHC"/>
    <property type="match status" value="1"/>
</dbReference>
<evidence type="ECO:0000259" key="7">
    <source>
        <dbReference type="PROSITE" id="PS50158"/>
    </source>
</evidence>
<dbReference type="Gene3D" id="3.10.10.10">
    <property type="entry name" value="HIV Type 1 Reverse Transcriptase, subunit A, domain 1"/>
    <property type="match status" value="1"/>
</dbReference>
<organism evidence="8 9">
    <name type="scientific">Perkinsus olseni</name>
    <name type="common">Perkinsus atlanticus</name>
    <dbReference type="NCBI Taxonomy" id="32597"/>
    <lineage>
        <taxon>Eukaryota</taxon>
        <taxon>Sar</taxon>
        <taxon>Alveolata</taxon>
        <taxon>Perkinsozoa</taxon>
        <taxon>Perkinsea</taxon>
        <taxon>Perkinsida</taxon>
        <taxon>Perkinsidae</taxon>
        <taxon>Perkinsus</taxon>
    </lineage>
</organism>
<proteinExistence type="predicted"/>
<feature type="non-terminal residue" evidence="8">
    <location>
        <position position="1374"/>
    </location>
</feature>
<evidence type="ECO:0000256" key="4">
    <source>
        <dbReference type="ARBA" id="ARBA00022759"/>
    </source>
</evidence>
<evidence type="ECO:0000313" key="9">
    <source>
        <dbReference type="Proteomes" id="UP000574390"/>
    </source>
</evidence>
<feature type="domain" description="CCHC-type" evidence="7">
    <location>
        <begin position="178"/>
        <end position="193"/>
    </location>
</feature>
<keyword evidence="4" id="KW-0255">Endonuclease</keyword>
<evidence type="ECO:0000256" key="5">
    <source>
        <dbReference type="PROSITE-ProRule" id="PRU00047"/>
    </source>
</evidence>
<reference evidence="8 9" key="1">
    <citation type="submission" date="2020-04" db="EMBL/GenBank/DDBJ databases">
        <title>Perkinsus olseni comparative genomics.</title>
        <authorList>
            <person name="Bogema D.R."/>
        </authorList>
    </citation>
    <scope>NUCLEOTIDE SEQUENCE [LARGE SCALE GENOMIC DNA]</scope>
    <source>
        <strain evidence="8">ATCC PRA-205</strain>
    </source>
</reference>
<dbReference type="InterPro" id="IPR050951">
    <property type="entry name" value="Retrovirus_Pol_polyprotein"/>
</dbReference>
<gene>
    <name evidence="8" type="ORF">FOZ62_025461</name>
</gene>
<feature type="non-terminal residue" evidence="8">
    <location>
        <position position="1"/>
    </location>
</feature>
<dbReference type="PANTHER" id="PTHR37984:SF5">
    <property type="entry name" value="PROTEIN NYNRIN-LIKE"/>
    <property type="match status" value="1"/>
</dbReference>
<dbReference type="PANTHER" id="PTHR37984">
    <property type="entry name" value="PROTEIN CBG26694"/>
    <property type="match status" value="1"/>
</dbReference>
<keyword evidence="5" id="KW-0862">Zinc</keyword>
<dbReference type="InterPro" id="IPR012337">
    <property type="entry name" value="RNaseH-like_sf"/>
</dbReference>
<evidence type="ECO:0000256" key="2">
    <source>
        <dbReference type="ARBA" id="ARBA00022695"/>
    </source>
</evidence>
<dbReference type="SUPFAM" id="SSF50630">
    <property type="entry name" value="Acid proteases"/>
    <property type="match status" value="1"/>
</dbReference>
<evidence type="ECO:0000256" key="3">
    <source>
        <dbReference type="ARBA" id="ARBA00022722"/>
    </source>
</evidence>
<dbReference type="InterPro" id="IPR036875">
    <property type="entry name" value="Znf_CCHC_sf"/>
</dbReference>
<comment type="caution">
    <text evidence="8">The sequence shown here is derived from an EMBL/GenBank/DDBJ whole genome shotgun (WGS) entry which is preliminary data.</text>
</comment>
<dbReference type="InterPro" id="IPR043502">
    <property type="entry name" value="DNA/RNA_pol_sf"/>
</dbReference>
<name>A0A7J6TP63_PEROL</name>
<dbReference type="Gene3D" id="3.30.70.270">
    <property type="match status" value="1"/>
</dbReference>
<keyword evidence="2" id="KW-0548">Nucleotidyltransferase</keyword>
<keyword evidence="3" id="KW-0540">Nuclease</keyword>
<keyword evidence="1" id="KW-0808">Transferase</keyword>
<dbReference type="InterPro" id="IPR036397">
    <property type="entry name" value="RNaseH_sf"/>
</dbReference>
<dbReference type="Gene3D" id="3.30.420.10">
    <property type="entry name" value="Ribonuclease H-like superfamily/Ribonuclease H"/>
    <property type="match status" value="1"/>
</dbReference>
<dbReference type="EMBL" id="JABANM010005717">
    <property type="protein sequence ID" value="KAF4747134.1"/>
    <property type="molecule type" value="Genomic_DNA"/>
</dbReference>
<evidence type="ECO:0000256" key="1">
    <source>
        <dbReference type="ARBA" id="ARBA00022679"/>
    </source>
</evidence>
<dbReference type="GO" id="GO:0008270">
    <property type="term" value="F:zinc ion binding"/>
    <property type="evidence" value="ECO:0007669"/>
    <property type="project" value="UniProtKB-KW"/>
</dbReference>
<dbReference type="InterPro" id="IPR043128">
    <property type="entry name" value="Rev_trsase/Diguanyl_cyclase"/>
</dbReference>
<evidence type="ECO:0000256" key="6">
    <source>
        <dbReference type="SAM" id="MobiDB-lite"/>
    </source>
</evidence>